<dbReference type="InterPro" id="IPR011067">
    <property type="entry name" value="Plasmid_toxin/cell-grow_inhib"/>
</dbReference>
<evidence type="ECO:0000313" key="2">
    <source>
        <dbReference type="Proteomes" id="UP000188600"/>
    </source>
</evidence>
<gene>
    <name evidence="1" type="ORF">BVE86_09310</name>
</gene>
<dbReference type="AlphaFoldDB" id="A0AB36JP70"/>
<reference evidence="1 2" key="1">
    <citation type="submission" date="2016-12" db="EMBL/GenBank/DDBJ databases">
        <authorList>
            <person name="Gulvik C.A."/>
        </authorList>
    </citation>
    <scope>NUCLEOTIDE SEQUENCE [LARGE SCALE GENOMIC DNA]</scope>
    <source>
        <strain evidence="1 2">12-5291</strain>
    </source>
</reference>
<proteinExistence type="predicted"/>
<accession>A0AB36JP70</accession>
<dbReference type="Gene3D" id="2.30.30.110">
    <property type="match status" value="1"/>
</dbReference>
<comment type="caution">
    <text evidence="1">The sequence shown here is derived from an EMBL/GenBank/DDBJ whole genome shotgun (WGS) entry which is preliminary data.</text>
</comment>
<sequence>MFIKESQSGFKKTRFLPNWLDSKARLLRQERRHYQAKYKRRYKVYPRGALVFVNFGVNIGAELSNHHWAVVLNNFDSPNSQKLTVIPISSKSNKFAVKIDGLISKKSEKYLTNLLMEKQAEFYAYREKTHKVNQGNFSTLDELNAYITAQETYFMDSDKIKEVATTYQRFNKVSYAMCKDITTISKDKVMALNEFDPCGKIKVSSATLDAIEEQIKQNLFKNL</sequence>
<name>A0AB36JP70_9STRE</name>
<dbReference type="Proteomes" id="UP000188600">
    <property type="component" value="Unassembled WGS sequence"/>
</dbReference>
<dbReference type="SUPFAM" id="SSF50118">
    <property type="entry name" value="Cell growth inhibitor/plasmid maintenance toxic component"/>
    <property type="match status" value="1"/>
</dbReference>
<organism evidence="1 2">
    <name type="scientific">Streptococcus azizii</name>
    <dbReference type="NCBI Taxonomy" id="1579424"/>
    <lineage>
        <taxon>Bacteria</taxon>
        <taxon>Bacillati</taxon>
        <taxon>Bacillota</taxon>
        <taxon>Bacilli</taxon>
        <taxon>Lactobacillales</taxon>
        <taxon>Streptococcaceae</taxon>
        <taxon>Streptococcus</taxon>
    </lineage>
</organism>
<dbReference type="EMBL" id="MSPT01000022">
    <property type="protein sequence ID" value="ONK25751.1"/>
    <property type="molecule type" value="Genomic_DNA"/>
</dbReference>
<evidence type="ECO:0008006" key="3">
    <source>
        <dbReference type="Google" id="ProtNLM"/>
    </source>
</evidence>
<evidence type="ECO:0000313" key="1">
    <source>
        <dbReference type="EMBL" id="ONK25751.1"/>
    </source>
</evidence>
<protein>
    <recommendedName>
        <fullName evidence="3">Type II toxin-antitoxin system PemK/MazF family toxin</fullName>
    </recommendedName>
</protein>